<dbReference type="AlphaFoldDB" id="A0A3S5B9H8"/>
<feature type="domain" description="Transferrin-like" evidence="1">
    <location>
        <begin position="1"/>
        <end position="132"/>
    </location>
</feature>
<name>A0A3S5B9H8_9PLAT</name>
<organism evidence="2 3">
    <name type="scientific">Protopolystoma xenopodis</name>
    <dbReference type="NCBI Taxonomy" id="117903"/>
    <lineage>
        <taxon>Eukaryota</taxon>
        <taxon>Metazoa</taxon>
        <taxon>Spiralia</taxon>
        <taxon>Lophotrochozoa</taxon>
        <taxon>Platyhelminthes</taxon>
        <taxon>Monogenea</taxon>
        <taxon>Polyopisthocotylea</taxon>
        <taxon>Polystomatidea</taxon>
        <taxon>Polystomatidae</taxon>
        <taxon>Protopolystoma</taxon>
    </lineage>
</organism>
<evidence type="ECO:0000259" key="1">
    <source>
        <dbReference type="PROSITE" id="PS51408"/>
    </source>
</evidence>
<dbReference type="InterPro" id="IPR001156">
    <property type="entry name" value="Transferrin-like_dom"/>
</dbReference>
<dbReference type="GO" id="GO:0055037">
    <property type="term" value="C:recycling endosome"/>
    <property type="evidence" value="ECO:0007669"/>
    <property type="project" value="TreeGrafter"/>
</dbReference>
<dbReference type="PANTHER" id="PTHR11485">
    <property type="entry name" value="TRANSFERRIN"/>
    <property type="match status" value="1"/>
</dbReference>
<evidence type="ECO:0000313" key="2">
    <source>
        <dbReference type="EMBL" id="VEL16805.1"/>
    </source>
</evidence>
<dbReference type="GO" id="GO:0005886">
    <property type="term" value="C:plasma membrane"/>
    <property type="evidence" value="ECO:0007669"/>
    <property type="project" value="TreeGrafter"/>
</dbReference>
<dbReference type="SUPFAM" id="SSF53850">
    <property type="entry name" value="Periplasmic binding protein-like II"/>
    <property type="match status" value="1"/>
</dbReference>
<dbReference type="GO" id="GO:0005769">
    <property type="term" value="C:early endosome"/>
    <property type="evidence" value="ECO:0007669"/>
    <property type="project" value="TreeGrafter"/>
</dbReference>
<dbReference type="GO" id="GO:0006826">
    <property type="term" value="P:iron ion transport"/>
    <property type="evidence" value="ECO:0007669"/>
    <property type="project" value="TreeGrafter"/>
</dbReference>
<dbReference type="Proteomes" id="UP000784294">
    <property type="component" value="Unassembled WGS sequence"/>
</dbReference>
<dbReference type="Pfam" id="PF00405">
    <property type="entry name" value="Transferrin"/>
    <property type="match status" value="1"/>
</dbReference>
<accession>A0A3S5B9H8</accession>
<reference evidence="2" key="1">
    <citation type="submission" date="2018-11" db="EMBL/GenBank/DDBJ databases">
        <authorList>
            <consortium name="Pathogen Informatics"/>
        </authorList>
    </citation>
    <scope>NUCLEOTIDE SEQUENCE</scope>
</reference>
<protein>
    <recommendedName>
        <fullName evidence="1">Transferrin-like domain-containing protein</fullName>
    </recommendedName>
</protein>
<sequence>MNSALVADGGDAKRQFDAQAAGKSSVVGADQNGFRNAPMTSVTFYLIASELVSRACIPGVLSKDFNPDGLNRINLCEMCQSGGSDKCQRDNKEFYYGDSGAFRCLIESGDIAFVRHTTVHADTATRVQNYEV</sequence>
<comment type="caution">
    <text evidence="2">The sequence shown here is derived from an EMBL/GenBank/DDBJ whole genome shotgun (WGS) entry which is preliminary data.</text>
</comment>
<gene>
    <name evidence="2" type="ORF">PXEA_LOCUS10245</name>
</gene>
<evidence type="ECO:0000313" key="3">
    <source>
        <dbReference type="Proteomes" id="UP000784294"/>
    </source>
</evidence>
<dbReference type="EMBL" id="CAAALY010029895">
    <property type="protein sequence ID" value="VEL16805.1"/>
    <property type="molecule type" value="Genomic_DNA"/>
</dbReference>
<dbReference type="GO" id="GO:0005615">
    <property type="term" value="C:extracellular space"/>
    <property type="evidence" value="ECO:0007669"/>
    <property type="project" value="TreeGrafter"/>
</dbReference>
<dbReference type="PANTHER" id="PTHR11485:SF29">
    <property type="entry name" value="TRANSFERRIN 2"/>
    <property type="match status" value="1"/>
</dbReference>
<dbReference type="Gene3D" id="3.40.190.10">
    <property type="entry name" value="Periplasmic binding protein-like II"/>
    <property type="match status" value="1"/>
</dbReference>
<dbReference type="PROSITE" id="PS51408">
    <property type="entry name" value="TRANSFERRIN_LIKE_4"/>
    <property type="match status" value="1"/>
</dbReference>
<proteinExistence type="predicted"/>
<keyword evidence="3" id="KW-1185">Reference proteome</keyword>
<dbReference type="OrthoDB" id="9981115at2759"/>